<dbReference type="EMBL" id="VSSQ01026942">
    <property type="protein sequence ID" value="MPM75900.1"/>
    <property type="molecule type" value="Genomic_DNA"/>
</dbReference>
<dbReference type="GO" id="GO:0043023">
    <property type="term" value="F:ribosomal large subunit binding"/>
    <property type="evidence" value="ECO:0007669"/>
    <property type="project" value="TreeGrafter"/>
</dbReference>
<dbReference type="GO" id="GO:0072344">
    <property type="term" value="P:rescue of stalled ribosome"/>
    <property type="evidence" value="ECO:0007669"/>
    <property type="project" value="TreeGrafter"/>
</dbReference>
<dbReference type="PANTHER" id="PTHR15239:SF6">
    <property type="entry name" value="RIBOSOME QUALITY CONTROL COMPLEX SUBUNIT NEMF"/>
    <property type="match status" value="1"/>
</dbReference>
<reference evidence="2" key="1">
    <citation type="submission" date="2019-08" db="EMBL/GenBank/DDBJ databases">
        <authorList>
            <person name="Kucharzyk K."/>
            <person name="Murdoch R.W."/>
            <person name="Higgins S."/>
            <person name="Loffler F."/>
        </authorList>
    </citation>
    <scope>NUCLEOTIDE SEQUENCE</scope>
</reference>
<dbReference type="PANTHER" id="PTHR15239">
    <property type="entry name" value="NUCLEAR EXPORT MEDIATOR FACTOR NEMF"/>
    <property type="match status" value="1"/>
</dbReference>
<protein>
    <recommendedName>
        <fullName evidence="1">NFACT RNA-binding domain-containing protein</fullName>
    </recommendedName>
</protein>
<dbReference type="GO" id="GO:1990112">
    <property type="term" value="C:RQC complex"/>
    <property type="evidence" value="ECO:0007669"/>
    <property type="project" value="TreeGrafter"/>
</dbReference>
<feature type="domain" description="NFACT RNA-binding" evidence="1">
    <location>
        <begin position="233"/>
        <end position="319"/>
    </location>
</feature>
<comment type="caution">
    <text evidence="2">The sequence shown here is derived from an EMBL/GenBank/DDBJ whole genome shotgun (WGS) entry which is preliminary data.</text>
</comment>
<dbReference type="Pfam" id="PF05670">
    <property type="entry name" value="NFACT-R_1"/>
    <property type="match status" value="1"/>
</dbReference>
<dbReference type="AlphaFoldDB" id="A0A645CG44"/>
<dbReference type="Pfam" id="PF05833">
    <property type="entry name" value="NFACT_N"/>
    <property type="match status" value="1"/>
</dbReference>
<name>A0A645CG44_9ZZZZ</name>
<dbReference type="GO" id="GO:0000049">
    <property type="term" value="F:tRNA binding"/>
    <property type="evidence" value="ECO:0007669"/>
    <property type="project" value="TreeGrafter"/>
</dbReference>
<dbReference type="InterPro" id="IPR051608">
    <property type="entry name" value="RQC_Subunit_NEMF"/>
</dbReference>
<organism evidence="2">
    <name type="scientific">bioreactor metagenome</name>
    <dbReference type="NCBI Taxonomy" id="1076179"/>
    <lineage>
        <taxon>unclassified sequences</taxon>
        <taxon>metagenomes</taxon>
        <taxon>ecological metagenomes</taxon>
    </lineage>
</organism>
<gene>
    <name evidence="2" type="primary">yloA_19</name>
    <name evidence="2" type="ORF">SDC9_122895</name>
</gene>
<dbReference type="InterPro" id="IPR008532">
    <property type="entry name" value="NFACT_RNA-bd"/>
</dbReference>
<sequence>MEYRLHNNETFTSIMQTIRESEQIYVSESQGQIYFHIIPLLQFQQPVRAFPIMAGLDELYFYKEEVDRIRQQTGDLFKFVRHELKKNEQKLLKLQDALDEANDCAKWQLYGDLLYAYQQQVTKGLTQASLIDFTTGEPVLIPLDPKLGAKQNAKKCFQKYNKGKKGQQHIQEQLRNCQNEIDYFTTLQQQLTIIDFKDAEEIKEELVDYGYLAATRRKKTGKKSALNYLTIRYNDNTTIYVGKNNRQNDFLTFKAAAKTDYWFHALDYHGSHTIVKTDSLDETIIRLAATFAAYFSQARESSSIPVAYTQVKNLKKIPKAKLGLVSMTNNKTIYIDIDKSKLKQYITLKEIT</sequence>
<accession>A0A645CG44</accession>
<evidence type="ECO:0000259" key="1">
    <source>
        <dbReference type="Pfam" id="PF05670"/>
    </source>
</evidence>
<proteinExistence type="predicted"/>
<evidence type="ECO:0000313" key="2">
    <source>
        <dbReference type="EMBL" id="MPM75900.1"/>
    </source>
</evidence>